<dbReference type="Gene3D" id="2.40.10.270">
    <property type="entry name" value="Bacteriophage SPP1 head-tail adaptor protein"/>
    <property type="match status" value="1"/>
</dbReference>
<evidence type="ECO:0000313" key="2">
    <source>
        <dbReference type="Proteomes" id="UP000051888"/>
    </source>
</evidence>
<proteinExistence type="predicted"/>
<dbReference type="STRING" id="157838.AN964_14075"/>
<dbReference type="InterPro" id="IPR038666">
    <property type="entry name" value="SSP1_head-tail_sf"/>
</dbReference>
<dbReference type="Pfam" id="PF05521">
    <property type="entry name" value="Phage_HCP"/>
    <property type="match status" value="1"/>
</dbReference>
<comment type="caution">
    <text evidence="1">The sequence shown here is derived from an EMBL/GenBank/DDBJ whole genome shotgun (WGS) entry which is preliminary data.</text>
</comment>
<name>A0A0Q3TLG1_9BACI</name>
<dbReference type="Proteomes" id="UP000051888">
    <property type="component" value="Unassembled WGS sequence"/>
</dbReference>
<dbReference type="AlphaFoldDB" id="A0A0Q3TLG1"/>
<accession>A0A0Q3TLG1</accession>
<evidence type="ECO:0000313" key="1">
    <source>
        <dbReference type="EMBL" id="KQL54513.1"/>
    </source>
</evidence>
<keyword evidence="2" id="KW-1185">Reference proteome</keyword>
<organism evidence="1 2">
    <name type="scientific">Heyndrickxia shackletonii</name>
    <dbReference type="NCBI Taxonomy" id="157838"/>
    <lineage>
        <taxon>Bacteria</taxon>
        <taxon>Bacillati</taxon>
        <taxon>Bacillota</taxon>
        <taxon>Bacilli</taxon>
        <taxon>Bacillales</taxon>
        <taxon>Bacillaceae</taxon>
        <taxon>Heyndrickxia</taxon>
    </lineage>
</organism>
<dbReference type="NCBIfam" id="TIGR01563">
    <property type="entry name" value="gp16_SPP1"/>
    <property type="match status" value="1"/>
</dbReference>
<dbReference type="PATRIC" id="fig|157838.3.peg.3125"/>
<sequence length="122" mass="14403">MTRFRINPGEYRHIITFQKKIDVQNSYGENIKDWVDIEGLIKLRAGIYPISGKEFFAAGAVNSEVTHKVNMRYMPNKEITPDMRIKYFDNVMEKDRYFELIAPPINFQEKNVEIQLLCKEVI</sequence>
<dbReference type="RefSeq" id="WP_055740285.1">
    <property type="nucleotide sequence ID" value="NZ_JAAIWL010000008.1"/>
</dbReference>
<reference evidence="1 2" key="1">
    <citation type="submission" date="2015-09" db="EMBL/GenBank/DDBJ databases">
        <title>Genome sequencing project for genomic taxonomy and phylogenomics of Bacillus-like bacteria.</title>
        <authorList>
            <person name="Liu B."/>
            <person name="Wang J."/>
            <person name="Zhu Y."/>
            <person name="Liu G."/>
            <person name="Chen Q."/>
            <person name="Chen Z."/>
            <person name="Lan J."/>
            <person name="Che J."/>
            <person name="Ge C."/>
            <person name="Shi H."/>
            <person name="Pan Z."/>
            <person name="Liu X."/>
        </authorList>
    </citation>
    <scope>NUCLEOTIDE SEQUENCE [LARGE SCALE GENOMIC DNA]</scope>
    <source>
        <strain evidence="1 2">LMG 18435</strain>
    </source>
</reference>
<evidence type="ECO:0008006" key="3">
    <source>
        <dbReference type="Google" id="ProtNLM"/>
    </source>
</evidence>
<dbReference type="EMBL" id="LJJC01000004">
    <property type="protein sequence ID" value="KQL54513.1"/>
    <property type="molecule type" value="Genomic_DNA"/>
</dbReference>
<dbReference type="OrthoDB" id="9808209at2"/>
<gene>
    <name evidence="1" type="ORF">AN964_14075</name>
</gene>
<dbReference type="InterPro" id="IPR008767">
    <property type="entry name" value="Phage_SPP1_head-tail_adaptor"/>
</dbReference>
<protein>
    <recommendedName>
        <fullName evidence="3">Phage head-tail adaptor</fullName>
    </recommendedName>
</protein>